<dbReference type="Proteomes" id="UP001373159">
    <property type="component" value="Unassembled WGS sequence"/>
</dbReference>
<gene>
    <name evidence="2" type="ORF">V8P97_07815</name>
</gene>
<dbReference type="RefSeq" id="WP_340470129.1">
    <property type="nucleotide sequence ID" value="NZ_JBANBB010000004.1"/>
</dbReference>
<dbReference type="SUPFAM" id="SSF51735">
    <property type="entry name" value="NAD(P)-binding Rossmann-fold domains"/>
    <property type="match status" value="1"/>
</dbReference>
<sequence>MRVIVIGATGRVGRLVCSDLVDAGHEVVASSRGAGAIQPSEHVEGLVLDLHSPLSAIIRAFEAAGADAVIFTAGSRGEDIMQVDALGAIKTIEAAKKAGIERYIMLGAMYAADMTRWEEPGPKMAIRALPDYYVAKFVADDHLLHSGLDYTIIEPGSLVDEEGTGKIQIGTTRPWPIPIPDVAGALAACVDLPGTVGRVYDMVGGLTPIGQALTE</sequence>
<evidence type="ECO:0000313" key="2">
    <source>
        <dbReference type="EMBL" id="MEK0307359.1"/>
    </source>
</evidence>
<accession>A0ABU8ZRI0</accession>
<name>A0ABU8ZRI0_9BIFI</name>
<feature type="domain" description="NAD(P)-binding" evidence="1">
    <location>
        <begin position="7"/>
        <end position="191"/>
    </location>
</feature>
<reference evidence="2 3" key="1">
    <citation type="submission" date="2024-02" db="EMBL/GenBank/DDBJ databases">
        <title>Bifidobacterium honeyensis sp. nov., isolated from the comb honey.</title>
        <authorList>
            <person name="Liu W."/>
            <person name="Li Y."/>
        </authorList>
    </citation>
    <scope>NUCLEOTIDE SEQUENCE [LARGE SCALE GENOMIC DNA]</scope>
    <source>
        <strain evidence="2 3">IMAU50988</strain>
    </source>
</reference>
<dbReference type="InterPro" id="IPR016040">
    <property type="entry name" value="NAD(P)-bd_dom"/>
</dbReference>
<dbReference type="Gene3D" id="3.40.50.720">
    <property type="entry name" value="NAD(P)-binding Rossmann-like Domain"/>
    <property type="match status" value="1"/>
</dbReference>
<dbReference type="PANTHER" id="PTHR15020">
    <property type="entry name" value="FLAVIN REDUCTASE-RELATED"/>
    <property type="match status" value="1"/>
</dbReference>
<dbReference type="InterPro" id="IPR036291">
    <property type="entry name" value="NAD(P)-bd_dom_sf"/>
</dbReference>
<evidence type="ECO:0000259" key="1">
    <source>
        <dbReference type="Pfam" id="PF13460"/>
    </source>
</evidence>
<dbReference type="CDD" id="cd05243">
    <property type="entry name" value="SDR_a5"/>
    <property type="match status" value="1"/>
</dbReference>
<dbReference type="EMBL" id="JBANBB010000004">
    <property type="protein sequence ID" value="MEK0307359.1"/>
    <property type="molecule type" value="Genomic_DNA"/>
</dbReference>
<organism evidence="2 3">
    <name type="scientific">Bifidobacterium favimelis</name>
    <dbReference type="NCBI Taxonomy" id="3122979"/>
    <lineage>
        <taxon>Bacteria</taxon>
        <taxon>Bacillati</taxon>
        <taxon>Actinomycetota</taxon>
        <taxon>Actinomycetes</taxon>
        <taxon>Bifidobacteriales</taxon>
        <taxon>Bifidobacteriaceae</taxon>
        <taxon>Bifidobacterium</taxon>
    </lineage>
</organism>
<evidence type="ECO:0000313" key="3">
    <source>
        <dbReference type="Proteomes" id="UP001373159"/>
    </source>
</evidence>
<dbReference type="PANTHER" id="PTHR15020:SF50">
    <property type="entry name" value="UPF0659 PROTEIN YMR090W"/>
    <property type="match status" value="1"/>
</dbReference>
<comment type="caution">
    <text evidence="2">The sequence shown here is derived from an EMBL/GenBank/DDBJ whole genome shotgun (WGS) entry which is preliminary data.</text>
</comment>
<dbReference type="Pfam" id="PF13460">
    <property type="entry name" value="NAD_binding_10"/>
    <property type="match status" value="1"/>
</dbReference>
<proteinExistence type="predicted"/>
<protein>
    <submittedName>
        <fullName evidence="2">SDR family oxidoreductase</fullName>
    </submittedName>
</protein>
<keyword evidence="3" id="KW-1185">Reference proteome</keyword>